<evidence type="ECO:0000256" key="1">
    <source>
        <dbReference type="SAM" id="Phobius"/>
    </source>
</evidence>
<feature type="transmembrane region" description="Helical" evidence="1">
    <location>
        <begin position="7"/>
        <end position="29"/>
    </location>
</feature>
<evidence type="ECO:0000313" key="2">
    <source>
        <dbReference type="EMBL" id="AWY08798.1"/>
    </source>
</evidence>
<keyword evidence="1" id="KW-1133">Transmembrane helix</keyword>
<evidence type="ECO:0000313" key="3">
    <source>
        <dbReference type="Proteomes" id="UP000251856"/>
    </source>
</evidence>
<feature type="transmembrane region" description="Helical" evidence="1">
    <location>
        <begin position="35"/>
        <end position="54"/>
    </location>
</feature>
<accession>A0A2Z4QEW5</accession>
<reference evidence="2 3" key="1">
    <citation type="submission" date="2018-03" db="EMBL/GenBank/DDBJ databases">
        <title>Diverse roseophages infecting R. pomeroyi DSS-3.</title>
        <authorList>
            <person name="Zhan Y."/>
            <person name="Chen F."/>
            <person name="Wommack E.K."/>
            <person name="Nasko D."/>
        </authorList>
    </citation>
    <scope>NUCLEOTIDE SEQUENCE [LARGE SCALE GENOMIC DNA]</scope>
</reference>
<dbReference type="EMBL" id="MH015250">
    <property type="protein sequence ID" value="AWY08798.1"/>
    <property type="molecule type" value="Genomic_DNA"/>
</dbReference>
<protein>
    <submittedName>
        <fullName evidence="2">Uncharacterized protein</fullName>
    </submittedName>
</protein>
<sequence>MILIGIFMIMLNWILKLLVGLASYHLMMWFGAPEWAVITVVAVAAASTSINFEINRR</sequence>
<keyword evidence="1" id="KW-0472">Membrane</keyword>
<organism evidence="2 3">
    <name type="scientific">Ruegeria phage vB_RpoP-V12</name>
    <dbReference type="NCBI Taxonomy" id="2218611"/>
    <lineage>
        <taxon>Viruses</taxon>
        <taxon>Duplodnaviria</taxon>
        <taxon>Heunggongvirae</taxon>
        <taxon>Uroviricota</taxon>
        <taxon>Caudoviricetes</taxon>
        <taxon>Schitoviridae</taxon>
        <taxon>Rhodovirinae</taxon>
        <taxon>Aorunvirus</taxon>
        <taxon>Aorunvirus V12</taxon>
    </lineage>
</organism>
<name>A0A2Z4QEW5_9CAUD</name>
<keyword evidence="1" id="KW-0812">Transmembrane</keyword>
<gene>
    <name evidence="2" type="ORF">vBRpoPV12_11</name>
</gene>
<keyword evidence="3" id="KW-1185">Reference proteome</keyword>
<proteinExistence type="predicted"/>
<dbReference type="Proteomes" id="UP000251856">
    <property type="component" value="Segment"/>
</dbReference>